<dbReference type="AlphaFoldDB" id="A0A565BEG9"/>
<sequence>MIKSLISKFGRARGGINFSPGVKCTEFDQKGNPFGIGGLSQKLNKGKRKISYEDTTPPPELAEMQEDLKSARLKLAEHDEENKRRDEEIKELRESHARVSELEKLLSFLKKDNPQIAAYMDEDSSDEPPPANDNN</sequence>
<evidence type="ECO:0000313" key="2">
    <source>
        <dbReference type="EMBL" id="VVA99701.1"/>
    </source>
</evidence>
<dbReference type="EMBL" id="CABITT030000003">
    <property type="protein sequence ID" value="VVA99701.1"/>
    <property type="molecule type" value="Genomic_DNA"/>
</dbReference>
<name>A0A565BEG9_9BRAS</name>
<evidence type="ECO:0000313" key="3">
    <source>
        <dbReference type="Proteomes" id="UP000489600"/>
    </source>
</evidence>
<keyword evidence="3" id="KW-1185">Reference proteome</keyword>
<organism evidence="2 3">
    <name type="scientific">Arabis nemorensis</name>
    <dbReference type="NCBI Taxonomy" id="586526"/>
    <lineage>
        <taxon>Eukaryota</taxon>
        <taxon>Viridiplantae</taxon>
        <taxon>Streptophyta</taxon>
        <taxon>Embryophyta</taxon>
        <taxon>Tracheophyta</taxon>
        <taxon>Spermatophyta</taxon>
        <taxon>Magnoliopsida</taxon>
        <taxon>eudicotyledons</taxon>
        <taxon>Gunneridae</taxon>
        <taxon>Pentapetalae</taxon>
        <taxon>rosids</taxon>
        <taxon>malvids</taxon>
        <taxon>Brassicales</taxon>
        <taxon>Brassicaceae</taxon>
        <taxon>Arabideae</taxon>
        <taxon>Arabis</taxon>
    </lineage>
</organism>
<evidence type="ECO:0000256" key="1">
    <source>
        <dbReference type="SAM" id="MobiDB-lite"/>
    </source>
</evidence>
<accession>A0A565BEG9</accession>
<protein>
    <submittedName>
        <fullName evidence="2">Uncharacterized protein</fullName>
    </submittedName>
</protein>
<gene>
    <name evidence="2" type="ORF">ANE_LOCUS10146</name>
</gene>
<dbReference type="Proteomes" id="UP000489600">
    <property type="component" value="Unassembled WGS sequence"/>
</dbReference>
<proteinExistence type="predicted"/>
<feature type="region of interest" description="Disordered" evidence="1">
    <location>
        <begin position="116"/>
        <end position="135"/>
    </location>
</feature>
<reference evidence="2" key="1">
    <citation type="submission" date="2019-07" db="EMBL/GenBank/DDBJ databases">
        <authorList>
            <person name="Dittberner H."/>
        </authorList>
    </citation>
    <scope>NUCLEOTIDE SEQUENCE [LARGE SCALE GENOMIC DNA]</scope>
</reference>
<feature type="region of interest" description="Disordered" evidence="1">
    <location>
        <begin position="75"/>
        <end position="96"/>
    </location>
</feature>
<comment type="caution">
    <text evidence="2">The sequence shown here is derived from an EMBL/GenBank/DDBJ whole genome shotgun (WGS) entry which is preliminary data.</text>
</comment>